<comment type="caution">
    <text evidence="1">The sequence shown here is derived from an EMBL/GenBank/DDBJ whole genome shotgun (WGS) entry which is preliminary data.</text>
</comment>
<dbReference type="Gene3D" id="3.90.1150.10">
    <property type="entry name" value="Aspartate Aminotransferase, domain 1"/>
    <property type="match status" value="1"/>
</dbReference>
<dbReference type="InterPro" id="IPR015422">
    <property type="entry name" value="PyrdxlP-dep_Trfase_small"/>
</dbReference>
<sequence length="69" mass="7838">YGFSATTVMLTRRRISAIEWWSGYHPGICWDEFPEAAYLKAHVVALPLHHELGREDMAYIASTVCEVLA</sequence>
<reference evidence="1" key="1">
    <citation type="journal article" date="2014" name="Front. Microbiol.">
        <title>High frequency of phylogenetically diverse reductive dehalogenase-homologous genes in deep subseafloor sedimentary metagenomes.</title>
        <authorList>
            <person name="Kawai M."/>
            <person name="Futagami T."/>
            <person name="Toyoda A."/>
            <person name="Takaki Y."/>
            <person name="Nishi S."/>
            <person name="Hori S."/>
            <person name="Arai W."/>
            <person name="Tsubouchi T."/>
            <person name="Morono Y."/>
            <person name="Uchiyama I."/>
            <person name="Ito T."/>
            <person name="Fujiyama A."/>
            <person name="Inagaki F."/>
            <person name="Takami H."/>
        </authorList>
    </citation>
    <scope>NUCLEOTIDE SEQUENCE</scope>
    <source>
        <strain evidence="1">Expedition CK06-06</strain>
    </source>
</reference>
<feature type="non-terminal residue" evidence="1">
    <location>
        <position position="1"/>
    </location>
</feature>
<organism evidence="1">
    <name type="scientific">marine sediment metagenome</name>
    <dbReference type="NCBI Taxonomy" id="412755"/>
    <lineage>
        <taxon>unclassified sequences</taxon>
        <taxon>metagenomes</taxon>
        <taxon>ecological metagenomes</taxon>
    </lineage>
</organism>
<name>X1KX82_9ZZZZ</name>
<evidence type="ECO:0000313" key="1">
    <source>
        <dbReference type="EMBL" id="GAH94779.1"/>
    </source>
</evidence>
<protein>
    <recommendedName>
        <fullName evidence="2">DegT/DnrJ/EryC1/StrS aminotransferase</fullName>
    </recommendedName>
</protein>
<evidence type="ECO:0008006" key="2">
    <source>
        <dbReference type="Google" id="ProtNLM"/>
    </source>
</evidence>
<dbReference type="EMBL" id="BARU01045593">
    <property type="protein sequence ID" value="GAH94779.1"/>
    <property type="molecule type" value="Genomic_DNA"/>
</dbReference>
<gene>
    <name evidence="1" type="ORF">S03H2_69119</name>
</gene>
<accession>X1KX82</accession>
<dbReference type="AlphaFoldDB" id="X1KX82"/>
<proteinExistence type="predicted"/>